<dbReference type="EMBL" id="CP076456">
    <property type="protein sequence ID" value="QWQ36375.1"/>
    <property type="molecule type" value="Genomic_DNA"/>
</dbReference>
<organism evidence="15 16">
    <name type="scientific">Arthrobacter sunyaminii</name>
    <dbReference type="NCBI Taxonomy" id="2816859"/>
    <lineage>
        <taxon>Bacteria</taxon>
        <taxon>Bacillati</taxon>
        <taxon>Actinomycetota</taxon>
        <taxon>Actinomycetes</taxon>
        <taxon>Micrococcales</taxon>
        <taxon>Micrococcaceae</taxon>
        <taxon>Arthrobacter</taxon>
    </lineage>
</organism>
<dbReference type="Pfam" id="PF00730">
    <property type="entry name" value="HhH-GPD"/>
    <property type="match status" value="1"/>
</dbReference>
<keyword evidence="7" id="KW-0479">Metal-binding</keyword>
<dbReference type="SUPFAM" id="SSF48150">
    <property type="entry name" value="DNA-glycosylase"/>
    <property type="match status" value="1"/>
</dbReference>
<dbReference type="PROSITE" id="PS01155">
    <property type="entry name" value="ENDONUCLEASE_III_2"/>
    <property type="match status" value="1"/>
</dbReference>
<keyword evidence="8" id="KW-0227">DNA damage</keyword>
<dbReference type="PROSITE" id="PS00764">
    <property type="entry name" value="ENDONUCLEASE_III_1"/>
    <property type="match status" value="1"/>
</dbReference>
<evidence type="ECO:0000256" key="8">
    <source>
        <dbReference type="ARBA" id="ARBA00022763"/>
    </source>
</evidence>
<comment type="similarity">
    <text evidence="3">Belongs to the Nth/MutY family.</text>
</comment>
<dbReference type="GO" id="GO:0032357">
    <property type="term" value="F:oxidized purine DNA binding"/>
    <property type="evidence" value="ECO:0007669"/>
    <property type="project" value="TreeGrafter"/>
</dbReference>
<gene>
    <name evidence="15" type="ORF">KG104_00550</name>
</gene>
<comment type="catalytic activity">
    <reaction evidence="1">
        <text>Hydrolyzes free adenine bases from 7,8-dihydro-8-oxoguanine:adenine mismatched double-stranded DNA, leaving an apurinic site.</text>
        <dbReference type="EC" id="3.2.2.31"/>
    </reaction>
</comment>
<keyword evidence="13" id="KW-0326">Glycosidase</keyword>
<dbReference type="InterPro" id="IPR011257">
    <property type="entry name" value="DNA_glycosylase"/>
</dbReference>
<evidence type="ECO:0000256" key="3">
    <source>
        <dbReference type="ARBA" id="ARBA00008343"/>
    </source>
</evidence>
<dbReference type="InterPro" id="IPR000445">
    <property type="entry name" value="HhH_motif"/>
</dbReference>
<dbReference type="RefSeq" id="WP_207348106.1">
    <property type="nucleotide sequence ID" value="NZ_CP076456.1"/>
</dbReference>
<dbReference type="PANTHER" id="PTHR42944:SF1">
    <property type="entry name" value="ADENINE DNA GLYCOSYLASE"/>
    <property type="match status" value="1"/>
</dbReference>
<dbReference type="InterPro" id="IPR004035">
    <property type="entry name" value="Endouclease-III_FeS-bd_BS"/>
</dbReference>
<evidence type="ECO:0000313" key="15">
    <source>
        <dbReference type="EMBL" id="QWQ36375.1"/>
    </source>
</evidence>
<evidence type="ECO:0000256" key="6">
    <source>
        <dbReference type="ARBA" id="ARBA00022485"/>
    </source>
</evidence>
<dbReference type="GO" id="GO:0006284">
    <property type="term" value="P:base-excision repair"/>
    <property type="evidence" value="ECO:0007669"/>
    <property type="project" value="InterPro"/>
</dbReference>
<proteinExistence type="inferred from homology"/>
<dbReference type="GO" id="GO:0006298">
    <property type="term" value="P:mismatch repair"/>
    <property type="evidence" value="ECO:0007669"/>
    <property type="project" value="TreeGrafter"/>
</dbReference>
<dbReference type="GO" id="GO:0046872">
    <property type="term" value="F:metal ion binding"/>
    <property type="evidence" value="ECO:0007669"/>
    <property type="project" value="UniProtKB-KW"/>
</dbReference>
<dbReference type="SMART" id="SM00525">
    <property type="entry name" value="FES"/>
    <property type="match status" value="1"/>
</dbReference>
<dbReference type="KEGG" id="asun:KG104_00550"/>
<evidence type="ECO:0000256" key="2">
    <source>
        <dbReference type="ARBA" id="ARBA00001966"/>
    </source>
</evidence>
<keyword evidence="6" id="KW-0004">4Fe-4S</keyword>
<evidence type="ECO:0000256" key="12">
    <source>
        <dbReference type="ARBA" id="ARBA00023204"/>
    </source>
</evidence>
<dbReference type="InterPro" id="IPR004036">
    <property type="entry name" value="Endonuclease-III-like_CS2"/>
</dbReference>
<dbReference type="PANTHER" id="PTHR42944">
    <property type="entry name" value="ADENINE DNA GLYCOSYLASE"/>
    <property type="match status" value="1"/>
</dbReference>
<reference evidence="15" key="1">
    <citation type="submission" date="2021-06" db="EMBL/GenBank/DDBJ databases">
        <title>Novel species in genus Arthrobacter.</title>
        <authorList>
            <person name="Zhang G."/>
        </authorList>
    </citation>
    <scope>NUCLEOTIDE SEQUENCE</scope>
    <source>
        <strain evidence="15">Zg-ZUI122</strain>
    </source>
</reference>
<dbReference type="AlphaFoldDB" id="A0A975S5V2"/>
<comment type="cofactor">
    <cofactor evidence="2">
        <name>[4Fe-4S] cluster</name>
        <dbReference type="ChEBI" id="CHEBI:49883"/>
    </cofactor>
</comment>
<name>A0A975S5V2_9MICC</name>
<accession>A0A975S5V2</accession>
<evidence type="ECO:0000256" key="7">
    <source>
        <dbReference type="ARBA" id="ARBA00022723"/>
    </source>
</evidence>
<dbReference type="GO" id="GO:0051539">
    <property type="term" value="F:4 iron, 4 sulfur cluster binding"/>
    <property type="evidence" value="ECO:0007669"/>
    <property type="project" value="UniProtKB-KW"/>
</dbReference>
<keyword evidence="12" id="KW-0234">DNA repair</keyword>
<dbReference type="FunFam" id="1.10.340.30:FF:000003">
    <property type="entry name" value="A/G-specific adenine glycosylase"/>
    <property type="match status" value="1"/>
</dbReference>
<dbReference type="SMART" id="SM00478">
    <property type="entry name" value="ENDO3c"/>
    <property type="match status" value="1"/>
</dbReference>
<dbReference type="InterPro" id="IPR044298">
    <property type="entry name" value="MIG/MutY"/>
</dbReference>
<evidence type="ECO:0000256" key="13">
    <source>
        <dbReference type="ARBA" id="ARBA00023295"/>
    </source>
</evidence>
<dbReference type="GO" id="GO:0035485">
    <property type="term" value="F:adenine/guanine mispair binding"/>
    <property type="evidence" value="ECO:0007669"/>
    <property type="project" value="TreeGrafter"/>
</dbReference>
<dbReference type="Pfam" id="PF00633">
    <property type="entry name" value="HHH"/>
    <property type="match status" value="1"/>
</dbReference>
<evidence type="ECO:0000256" key="5">
    <source>
        <dbReference type="ARBA" id="ARBA00022023"/>
    </source>
</evidence>
<protein>
    <recommendedName>
        <fullName evidence="5">Adenine DNA glycosylase</fullName>
        <ecNumber evidence="4">3.2.2.31</ecNumber>
    </recommendedName>
</protein>
<evidence type="ECO:0000313" key="16">
    <source>
        <dbReference type="Proteomes" id="UP000680588"/>
    </source>
</evidence>
<dbReference type="EC" id="3.2.2.31" evidence="4"/>
<keyword evidence="9" id="KW-0378">Hydrolase</keyword>
<dbReference type="GO" id="GO:0000701">
    <property type="term" value="F:purine-specific mismatch base pair DNA N-glycosylase activity"/>
    <property type="evidence" value="ECO:0007669"/>
    <property type="project" value="UniProtKB-EC"/>
</dbReference>
<dbReference type="Gene3D" id="1.10.1670.10">
    <property type="entry name" value="Helix-hairpin-Helix base-excision DNA repair enzymes (C-terminal)"/>
    <property type="match status" value="1"/>
</dbReference>
<evidence type="ECO:0000256" key="9">
    <source>
        <dbReference type="ARBA" id="ARBA00022801"/>
    </source>
</evidence>
<feature type="domain" description="HhH-GPD" evidence="14">
    <location>
        <begin position="44"/>
        <end position="196"/>
    </location>
</feature>
<dbReference type="InterPro" id="IPR003651">
    <property type="entry name" value="Endonuclease3_FeS-loop_motif"/>
</dbReference>
<evidence type="ECO:0000256" key="10">
    <source>
        <dbReference type="ARBA" id="ARBA00023004"/>
    </source>
</evidence>
<keyword evidence="16" id="KW-1185">Reference proteome</keyword>
<evidence type="ECO:0000259" key="14">
    <source>
        <dbReference type="SMART" id="SM00478"/>
    </source>
</evidence>
<keyword evidence="10" id="KW-0408">Iron</keyword>
<dbReference type="CDD" id="cd00056">
    <property type="entry name" value="ENDO3c"/>
    <property type="match status" value="1"/>
</dbReference>
<evidence type="ECO:0000256" key="11">
    <source>
        <dbReference type="ARBA" id="ARBA00023014"/>
    </source>
</evidence>
<evidence type="ECO:0000256" key="4">
    <source>
        <dbReference type="ARBA" id="ARBA00012045"/>
    </source>
</evidence>
<dbReference type="Gene3D" id="1.10.340.30">
    <property type="entry name" value="Hypothetical protein, domain 2"/>
    <property type="match status" value="1"/>
</dbReference>
<dbReference type="GO" id="GO:0034039">
    <property type="term" value="F:8-oxo-7,8-dihydroguanine DNA N-glycosylase activity"/>
    <property type="evidence" value="ECO:0007669"/>
    <property type="project" value="TreeGrafter"/>
</dbReference>
<dbReference type="Proteomes" id="UP000680588">
    <property type="component" value="Chromosome"/>
</dbReference>
<keyword evidence="11" id="KW-0411">Iron-sulfur</keyword>
<evidence type="ECO:0000256" key="1">
    <source>
        <dbReference type="ARBA" id="ARBA00000843"/>
    </source>
</evidence>
<dbReference type="Pfam" id="PF10576">
    <property type="entry name" value="EndIII_4Fe-2S"/>
    <property type="match status" value="1"/>
</dbReference>
<dbReference type="InterPro" id="IPR023170">
    <property type="entry name" value="HhH_base_excis_C"/>
</dbReference>
<sequence>MEPGLQQAPQLHTEIISWFTANARDLPWRRPGCSPWGVFVSEIMLQQTPVVRVLPVWEQWMKRWPEPSALAAEPSGEAVRAWGRLGYPRRALRLHAAAAAMTDRFNGSVPATREELLTLPGVGTYTAAAVASFAFGRRETVVDTNIRRVHARALSGKALPAPALNAAEMRLAVELLPDDDAASVAWNASVMELGALVCTARSPKCAVCPVRQRCAWVAAGEPAPDYVPKGQAWAGTDRQVRGALMAVLRQAREPVPRNLLLGPADLTTAAAATDNNTATSSAEADAGTDAAALAKLHALQAPAEQLERALAGLLADKLAEENDAGLQLPV</sequence>
<dbReference type="InterPro" id="IPR003265">
    <property type="entry name" value="HhH-GPD_domain"/>
</dbReference>